<gene>
    <name evidence="1" type="ORF">AMON00008_LOCUS11273</name>
</gene>
<proteinExistence type="predicted"/>
<dbReference type="EMBL" id="HBNR01017104">
    <property type="protein sequence ID" value="CAE4571654.1"/>
    <property type="molecule type" value="Transcribed_RNA"/>
</dbReference>
<evidence type="ECO:0000313" key="1">
    <source>
        <dbReference type="EMBL" id="CAE4571654.1"/>
    </source>
</evidence>
<protein>
    <submittedName>
        <fullName evidence="1">Uncharacterized protein</fullName>
    </submittedName>
</protein>
<dbReference type="AlphaFoldDB" id="A0A7S4Q5D8"/>
<organism evidence="1">
    <name type="scientific">Alexandrium monilatum</name>
    <dbReference type="NCBI Taxonomy" id="311494"/>
    <lineage>
        <taxon>Eukaryota</taxon>
        <taxon>Sar</taxon>
        <taxon>Alveolata</taxon>
        <taxon>Dinophyceae</taxon>
        <taxon>Gonyaulacales</taxon>
        <taxon>Pyrocystaceae</taxon>
        <taxon>Alexandrium</taxon>
    </lineage>
</organism>
<sequence length="166" mass="17629">MAQATWLKQFGPGVKSGGLSVHFPAPSCPAMAVPMKAALLAVLLTCADGALSSAREEQNPCAGCNEDLAQAYQACARDHGNPCAETDKAGIVGSGAGTKKDVSCCMKKEKHDRCLQCKSMDCQYKTCDVNKNYYSERSATQEAKTKTKAAYEKYDAKAMKAAGWGS</sequence>
<accession>A0A7S4Q5D8</accession>
<name>A0A7S4Q5D8_9DINO</name>
<reference evidence="1" key="1">
    <citation type="submission" date="2021-01" db="EMBL/GenBank/DDBJ databases">
        <authorList>
            <person name="Corre E."/>
            <person name="Pelletier E."/>
            <person name="Niang G."/>
            <person name="Scheremetjew M."/>
            <person name="Finn R."/>
            <person name="Kale V."/>
            <person name="Holt S."/>
            <person name="Cochrane G."/>
            <person name="Meng A."/>
            <person name="Brown T."/>
            <person name="Cohen L."/>
        </authorList>
    </citation>
    <scope>NUCLEOTIDE SEQUENCE</scope>
    <source>
        <strain evidence="1">CCMP3105</strain>
    </source>
</reference>